<keyword evidence="1" id="KW-1133">Transmembrane helix</keyword>
<keyword evidence="3" id="KW-1185">Reference proteome</keyword>
<evidence type="ECO:0000313" key="2">
    <source>
        <dbReference type="EMBL" id="MEZ8196884.1"/>
    </source>
</evidence>
<comment type="caution">
    <text evidence="2">The sequence shown here is derived from an EMBL/GenBank/DDBJ whole genome shotgun (WGS) entry which is preliminary data.</text>
</comment>
<accession>A0ABV4MBH3</accession>
<gene>
    <name evidence="2" type="ORF">ACED38_18635</name>
</gene>
<dbReference type="RefSeq" id="WP_371731130.1">
    <property type="nucleotide sequence ID" value="NZ_JBGOOT010000031.1"/>
</dbReference>
<keyword evidence="1" id="KW-0472">Membrane</keyword>
<organism evidence="2 3">
    <name type="scientific">Vibrio cortegadensis</name>
    <dbReference type="NCBI Taxonomy" id="1328770"/>
    <lineage>
        <taxon>Bacteria</taxon>
        <taxon>Pseudomonadati</taxon>
        <taxon>Pseudomonadota</taxon>
        <taxon>Gammaproteobacteria</taxon>
        <taxon>Vibrionales</taxon>
        <taxon>Vibrionaceae</taxon>
        <taxon>Vibrio</taxon>
    </lineage>
</organism>
<proteinExistence type="predicted"/>
<keyword evidence="1" id="KW-0812">Transmembrane</keyword>
<evidence type="ECO:0000256" key="1">
    <source>
        <dbReference type="SAM" id="Phobius"/>
    </source>
</evidence>
<reference evidence="2 3" key="1">
    <citation type="submission" date="2024-06" db="EMBL/GenBank/DDBJ databases">
        <authorList>
            <person name="Steensen K."/>
            <person name="Seneca J."/>
            <person name="Bartlau N."/>
            <person name="Yu A.X."/>
            <person name="Polz M.F."/>
        </authorList>
    </citation>
    <scope>NUCLEOTIDE SEQUENCE [LARGE SCALE GENOMIC DNA]</scope>
    <source>
        <strain evidence="2 3">FF146</strain>
    </source>
</reference>
<dbReference type="Proteomes" id="UP001569153">
    <property type="component" value="Unassembled WGS sequence"/>
</dbReference>
<evidence type="ECO:0000313" key="3">
    <source>
        <dbReference type="Proteomes" id="UP001569153"/>
    </source>
</evidence>
<sequence>MYQVVAAVANFSALTVIGFIYVAYIKNLRSVTKLKDEQLKIAEQKIANWKDKCLELERKSPEFVEKLLSERIKIREDELQRLTQDSEIVASTIEQKNKEIVSLKSSLLKATEFRKSYSVWDREKSDFIEVAHSELDQKNLGSICVDAATIMICDPFYLKIQNEYEQEEAPRQERMYKVVETGEVFCTSLYDDNYDMELLGLDESLTLQEMLEQGLLIDLGEPKSLPAIPETYIKGDLLSSEYRKVRHLSFINGRVGAGITVSLLGDGVYPVYAETYQGEIQRIVIDV</sequence>
<protein>
    <submittedName>
        <fullName evidence="2">Uncharacterized protein</fullName>
    </submittedName>
</protein>
<dbReference type="EMBL" id="JBGOOT010000031">
    <property type="protein sequence ID" value="MEZ8196884.1"/>
    <property type="molecule type" value="Genomic_DNA"/>
</dbReference>
<feature type="transmembrane region" description="Helical" evidence="1">
    <location>
        <begin position="6"/>
        <end position="25"/>
    </location>
</feature>
<name>A0ABV4MBH3_9VIBR</name>